<evidence type="ECO:0000313" key="3">
    <source>
        <dbReference type="Proteomes" id="UP000299211"/>
    </source>
</evidence>
<reference evidence="1 4" key="2">
    <citation type="submission" date="2019-04" db="EMBL/GenBank/DDBJ databases">
        <title>Draft genome sequences of Streptomyces avermitilis NBRC 14893.</title>
        <authorList>
            <person name="Komaki H."/>
            <person name="Tamura T."/>
            <person name="Hosoyama A."/>
        </authorList>
    </citation>
    <scope>NUCLEOTIDE SEQUENCE [LARGE SCALE GENOMIC DNA]</scope>
    <source>
        <strain evidence="1 4">NBRC 14893</strain>
    </source>
</reference>
<dbReference type="Proteomes" id="UP000299211">
    <property type="component" value="Unassembled WGS sequence"/>
</dbReference>
<name>A0A4D4N9R6_STRAX</name>
<dbReference type="EMBL" id="BJHX01000004">
    <property type="protein sequence ID" value="GDY70315.1"/>
    <property type="molecule type" value="Genomic_DNA"/>
</dbReference>
<dbReference type="STRING" id="33903.AQJ43_37250"/>
<protein>
    <submittedName>
        <fullName evidence="2">Plasmid transfer protein TraB</fullName>
    </submittedName>
</protein>
<dbReference type="GeneID" id="41544588"/>
<evidence type="ECO:0000313" key="2">
    <source>
        <dbReference type="EMBL" id="GDY80624.1"/>
    </source>
</evidence>
<dbReference type="OMA" id="AADSMHQ"/>
<proteinExistence type="predicted"/>
<dbReference type="EMBL" id="BJHY01000003">
    <property type="protein sequence ID" value="GDY80624.1"/>
    <property type="molecule type" value="Genomic_DNA"/>
</dbReference>
<dbReference type="Proteomes" id="UP000302139">
    <property type="component" value="Unassembled WGS sequence"/>
</dbReference>
<accession>A0A4D4N9R6</accession>
<organism evidence="2 3">
    <name type="scientific">Streptomyces avermitilis</name>
    <dbReference type="NCBI Taxonomy" id="33903"/>
    <lineage>
        <taxon>Bacteria</taxon>
        <taxon>Bacillati</taxon>
        <taxon>Actinomycetota</taxon>
        <taxon>Actinomycetes</taxon>
        <taxon>Kitasatosporales</taxon>
        <taxon>Streptomycetaceae</taxon>
        <taxon>Streptomyces</taxon>
    </lineage>
</organism>
<comment type="caution">
    <text evidence="2">The sequence shown here is derived from an EMBL/GenBank/DDBJ whole genome shotgun (WGS) entry which is preliminary data.</text>
</comment>
<evidence type="ECO:0000313" key="1">
    <source>
        <dbReference type="EMBL" id="GDY70315.1"/>
    </source>
</evidence>
<evidence type="ECO:0000313" key="4">
    <source>
        <dbReference type="Proteomes" id="UP000302139"/>
    </source>
</evidence>
<dbReference type="AlphaFoldDB" id="A0A4D4N9R6"/>
<sequence>MGEIAPAVAADGAANGYLSIVTKFTALQKAAAGLFEHAEQLAQRMRVNADSAVVVAELCASAEADARHVAAVAEVGEAFGQVVGGCKRLLSSAEQTHQAAIEVKAAHQAEYGPIHAAATASRARQAKPGFYRPI</sequence>
<dbReference type="RefSeq" id="WP_010988916.1">
    <property type="nucleotide sequence ID" value="NZ_BAABTN010000104.1"/>
</dbReference>
<reference evidence="2 3" key="1">
    <citation type="submission" date="2019-04" db="EMBL/GenBank/DDBJ databases">
        <title>Draft genome sequences of Streptomyces avermitilis ATCC 31267.</title>
        <authorList>
            <person name="Komaki H."/>
            <person name="Tamura T."/>
            <person name="Hosoyama A."/>
        </authorList>
    </citation>
    <scope>NUCLEOTIDE SEQUENCE [LARGE SCALE GENOMIC DNA]</scope>
    <source>
        <strain evidence="2 3">ATCC 31267</strain>
    </source>
</reference>
<gene>
    <name evidence="2" type="primary">traB_1</name>
    <name evidence="1" type="ORF">SAV14893_097080</name>
    <name evidence="2" type="ORF">SAV31267_101090</name>
</gene>